<sequence>MEEQVPPKKRARTGDALNDDQQAGAGGIARAPPRGRSPTKAVAAALEAGDEAAADAAVEAALQACLDNPLNPNRQAFLGAVAVFKRAPSIAALPRTYAGLLGLLRPPPTGARRSPLLALLAAVAVQRGFADKEEWPLELVLAYVDDLFGARAWADAEPARRLAAGLQGSFPPDPAPHLAAEAIAPGAGNVVGGTAAGAASGGLGGGGVVGVGGGVGGVGGAVGAVMERLRAAAAGLAARDSAKLFVRLLALGCRWAEGRALAAGQLEGLLNATGSFRPASLLLELLVVSVRSTESGDMAALGVLLGARVKAAHAALHARALERLALRRPEYTRSVLASLLWQDVREKGAKQHYVGQVAAIVRAAARAPAPAPGPGAEGPAGGLPPGCVEGVLAGVFHEIMAAEEARAALRDLCRRLAVAPHEARAANAAERRSAGIDVLLDEAAGVALASVLWCRDVVMVYLPGLVPARFRSLLMRMLFLDPSPTSFFTQGEAFGEAEAGALRLMSGRVVADEDLLTNVTVLGMMSSPLDPVDALGIVEALLRRTVAQAAAGRGVVPAAAAVYYKQLPVAVLELAEYVPPAAPLPPADLAAPRKLARAGDWWAALRFAEGDTAAAAEMRAYMARRGAEWNPPPGGVVRLAPGAPPRAVPDEFTDELFAMDDKYGLGAALRACREPDLLAGV</sequence>
<reference evidence="2 3" key="1">
    <citation type="journal article" date="2024" name="Nat. Commun.">
        <title>Phylogenomics reveals the evolutionary origins of lichenization in chlorophyte algae.</title>
        <authorList>
            <person name="Puginier C."/>
            <person name="Libourel C."/>
            <person name="Otte J."/>
            <person name="Skaloud P."/>
            <person name="Haon M."/>
            <person name="Grisel S."/>
            <person name="Petersen M."/>
            <person name="Berrin J.G."/>
            <person name="Delaux P.M."/>
            <person name="Dal Grande F."/>
            <person name="Keller J."/>
        </authorList>
    </citation>
    <scope>NUCLEOTIDE SEQUENCE [LARGE SCALE GENOMIC DNA]</scope>
    <source>
        <strain evidence="2 3">SAG 245.80</strain>
    </source>
</reference>
<gene>
    <name evidence="2" type="ORF">WJX81_007086</name>
</gene>
<evidence type="ECO:0000313" key="3">
    <source>
        <dbReference type="Proteomes" id="UP001445335"/>
    </source>
</evidence>
<feature type="compositionally biased region" description="Low complexity" evidence="1">
    <location>
        <begin position="28"/>
        <end position="38"/>
    </location>
</feature>
<accession>A0AAW1S8Q9</accession>
<comment type="caution">
    <text evidence="2">The sequence shown here is derived from an EMBL/GenBank/DDBJ whole genome shotgun (WGS) entry which is preliminary data.</text>
</comment>
<proteinExistence type="predicted"/>
<organism evidence="2 3">
    <name type="scientific">Elliptochloris bilobata</name>
    <dbReference type="NCBI Taxonomy" id="381761"/>
    <lineage>
        <taxon>Eukaryota</taxon>
        <taxon>Viridiplantae</taxon>
        <taxon>Chlorophyta</taxon>
        <taxon>core chlorophytes</taxon>
        <taxon>Trebouxiophyceae</taxon>
        <taxon>Trebouxiophyceae incertae sedis</taxon>
        <taxon>Elliptochloris clade</taxon>
        <taxon>Elliptochloris</taxon>
    </lineage>
</organism>
<dbReference type="GO" id="GO:0032039">
    <property type="term" value="C:integrator complex"/>
    <property type="evidence" value="ECO:0007669"/>
    <property type="project" value="InterPro"/>
</dbReference>
<dbReference type="PANTHER" id="PTHR21224">
    <property type="entry name" value="INTEGRATOR COMPLEX SUBUNIT 1"/>
    <property type="match status" value="1"/>
</dbReference>
<dbReference type="GO" id="GO:0034474">
    <property type="term" value="P:U2 snRNA 3'-end processing"/>
    <property type="evidence" value="ECO:0007669"/>
    <property type="project" value="InterPro"/>
</dbReference>
<keyword evidence="3" id="KW-1185">Reference proteome</keyword>
<dbReference type="PANTHER" id="PTHR21224:SF1">
    <property type="entry name" value="INTEGRATOR COMPLEX SUBUNIT 1"/>
    <property type="match status" value="1"/>
</dbReference>
<dbReference type="EMBL" id="JALJOU010000008">
    <property type="protein sequence ID" value="KAK9842329.1"/>
    <property type="molecule type" value="Genomic_DNA"/>
</dbReference>
<dbReference type="InterPro" id="IPR038902">
    <property type="entry name" value="INTS1"/>
</dbReference>
<evidence type="ECO:0000256" key="1">
    <source>
        <dbReference type="SAM" id="MobiDB-lite"/>
    </source>
</evidence>
<protein>
    <submittedName>
        <fullName evidence="2">Uncharacterized protein</fullName>
    </submittedName>
</protein>
<dbReference type="AlphaFoldDB" id="A0AAW1S8Q9"/>
<feature type="region of interest" description="Disordered" evidence="1">
    <location>
        <begin position="1"/>
        <end position="38"/>
    </location>
</feature>
<dbReference type="Proteomes" id="UP001445335">
    <property type="component" value="Unassembled WGS sequence"/>
</dbReference>
<feature type="non-terminal residue" evidence="2">
    <location>
        <position position="681"/>
    </location>
</feature>
<name>A0AAW1S8Q9_9CHLO</name>
<evidence type="ECO:0000313" key="2">
    <source>
        <dbReference type="EMBL" id="KAK9842329.1"/>
    </source>
</evidence>